<sequence>MKTAVLAMIPALLAPVAYAADTQLPADASAPAEKVTLDRVTISAVRGERDVATIPHMVTVIERETLQATLGASGDLTSALSRLLPSFAPSRQKMTGSSESFRGRSPLILVDGIPQTNPLRDGSRDGFTIDPSLIERIEVVHGANASMGLGATGGIINFITRSAADGDNEIRLNTALTSSNDFDGDGFEYRLGGSLQRKQGAYDVLASAQYQNSGLYYDANGDKIAVNETHGDLMDSESLDLLLKLGMDLSATRRVELMLNRYDLENSGDYRNIPGDRDQGIAATTEKGKQVGDPNRNKATAAALSYSDRDLAGGNFSGKFYYLDRTSLYGATQTKTFQDPAYGSQYDGSGALTQSIYDQSQIEVQRSGVRLSWNRDDFLLNELDWVLGFDWVRDESKQTLAMTGRTWVPEMKFDNYAPFAQLDYALTDRLQLTSGARYETAKLQVDDFTTLYNYGSRDVAGGDDEFSELLTNLGFTYRISDGLNAYISYSEGFNMPDVGLVLRGINTDGQDVDDLVRIKPIITDNYETGFNYQGEALSLKASYFRSTSAFGSRLADTNGDGSYEVIREKTRTHGYELQTAYLFGYDLEIGGYYSKLFGRVDSDKNGSLDSDLGAANISPDKLSAYARYELNGRTSARLASTYYFDRSFHGQANANAESFAGYALVDMSVSYRGNNSTTSLSLGNLLNRDYFDYYAQTSDLGNTARYYKGRGRSLMLAYEHSF</sequence>
<dbReference type="SUPFAM" id="SSF56935">
    <property type="entry name" value="Porins"/>
    <property type="match status" value="1"/>
</dbReference>
<dbReference type="CDD" id="cd01347">
    <property type="entry name" value="ligand_gated_channel"/>
    <property type="match status" value="1"/>
</dbReference>
<protein>
    <submittedName>
        <fullName evidence="13">TonB-dependent receptor</fullName>
    </submittedName>
</protein>
<evidence type="ECO:0000256" key="3">
    <source>
        <dbReference type="ARBA" id="ARBA00022452"/>
    </source>
</evidence>
<keyword evidence="2 8" id="KW-0813">Transport</keyword>
<evidence type="ECO:0000256" key="2">
    <source>
        <dbReference type="ARBA" id="ARBA00022448"/>
    </source>
</evidence>
<keyword evidence="3 8" id="KW-1134">Transmembrane beta strand</keyword>
<dbReference type="InterPro" id="IPR000531">
    <property type="entry name" value="Beta-barrel_TonB"/>
</dbReference>
<dbReference type="PANTHER" id="PTHR30069:SF42">
    <property type="entry name" value="FERRIC AEROBACTIN RECEPTOR"/>
    <property type="match status" value="1"/>
</dbReference>
<evidence type="ECO:0000256" key="8">
    <source>
        <dbReference type="PROSITE-ProRule" id="PRU01360"/>
    </source>
</evidence>
<proteinExistence type="inferred from homology"/>
<accession>A0ABY6ACV7</accession>
<evidence type="ECO:0000256" key="9">
    <source>
        <dbReference type="RuleBase" id="RU003357"/>
    </source>
</evidence>
<dbReference type="InterPro" id="IPR036942">
    <property type="entry name" value="Beta-barrel_TonB_sf"/>
</dbReference>
<gene>
    <name evidence="13" type="ORF">HUF19_14115</name>
</gene>
<evidence type="ECO:0000313" key="14">
    <source>
        <dbReference type="Proteomes" id="UP001065322"/>
    </source>
</evidence>
<dbReference type="Gene3D" id="2.170.130.10">
    <property type="entry name" value="TonB-dependent receptor, plug domain"/>
    <property type="match status" value="1"/>
</dbReference>
<comment type="similarity">
    <text evidence="8 9">Belongs to the TonB-dependent receptor family.</text>
</comment>
<dbReference type="Pfam" id="PF07715">
    <property type="entry name" value="Plug"/>
    <property type="match status" value="1"/>
</dbReference>
<organism evidence="13 14">
    <name type="scientific">Thalassolituus hydrocarboniclasticus</name>
    <dbReference type="NCBI Taxonomy" id="2742796"/>
    <lineage>
        <taxon>Bacteria</taxon>
        <taxon>Pseudomonadati</taxon>
        <taxon>Pseudomonadota</taxon>
        <taxon>Gammaproteobacteria</taxon>
        <taxon>Oceanospirillales</taxon>
        <taxon>Oceanospirillaceae</taxon>
        <taxon>Thalassolituus</taxon>
    </lineage>
</organism>
<evidence type="ECO:0000259" key="12">
    <source>
        <dbReference type="Pfam" id="PF07715"/>
    </source>
</evidence>
<dbReference type="Gene3D" id="2.40.170.20">
    <property type="entry name" value="TonB-dependent receptor, beta-barrel domain"/>
    <property type="match status" value="1"/>
</dbReference>
<evidence type="ECO:0000313" key="13">
    <source>
        <dbReference type="EMBL" id="UXD88492.1"/>
    </source>
</evidence>
<keyword evidence="10" id="KW-0732">Signal</keyword>
<keyword evidence="6 8" id="KW-0472">Membrane</keyword>
<evidence type="ECO:0000256" key="7">
    <source>
        <dbReference type="ARBA" id="ARBA00023237"/>
    </source>
</evidence>
<name>A0ABY6ACV7_9GAMM</name>
<keyword evidence="5 9" id="KW-0798">TonB box</keyword>
<dbReference type="PROSITE" id="PS52016">
    <property type="entry name" value="TONB_DEPENDENT_REC_3"/>
    <property type="match status" value="1"/>
</dbReference>
<keyword evidence="4 8" id="KW-0812">Transmembrane</keyword>
<evidence type="ECO:0000256" key="10">
    <source>
        <dbReference type="SAM" id="SignalP"/>
    </source>
</evidence>
<dbReference type="InterPro" id="IPR012910">
    <property type="entry name" value="Plug_dom"/>
</dbReference>
<feature type="chain" id="PRO_5046722205" evidence="10">
    <location>
        <begin position="20"/>
        <end position="722"/>
    </location>
</feature>
<evidence type="ECO:0000259" key="11">
    <source>
        <dbReference type="Pfam" id="PF00593"/>
    </source>
</evidence>
<evidence type="ECO:0000256" key="1">
    <source>
        <dbReference type="ARBA" id="ARBA00004571"/>
    </source>
</evidence>
<comment type="subcellular location">
    <subcellularLocation>
        <location evidence="1 8">Cell outer membrane</location>
        <topology evidence="1 8">Multi-pass membrane protein</topology>
    </subcellularLocation>
</comment>
<evidence type="ECO:0000256" key="5">
    <source>
        <dbReference type="ARBA" id="ARBA00023077"/>
    </source>
</evidence>
<dbReference type="Proteomes" id="UP001065322">
    <property type="component" value="Chromosome"/>
</dbReference>
<evidence type="ECO:0000256" key="4">
    <source>
        <dbReference type="ARBA" id="ARBA00022692"/>
    </source>
</evidence>
<reference evidence="14" key="1">
    <citation type="submission" date="2020-06" db="EMBL/GenBank/DDBJ databases">
        <title>Thalassolituus marinus alknpb1M-1, a hydrocarbon-degrading bacterium isolated from the deep-sea overlying water using an in-situ strategy from the South China Sea basin.</title>
        <authorList>
            <person name="Dong C."/>
            <person name="Chen Y."/>
            <person name="Shao Z."/>
        </authorList>
    </citation>
    <scope>NUCLEOTIDE SEQUENCE [LARGE SCALE GENOMIC DNA]</scope>
    <source>
        <strain evidence="14">alknpb1M-1</strain>
    </source>
</reference>
<dbReference type="EMBL" id="CP054475">
    <property type="protein sequence ID" value="UXD88492.1"/>
    <property type="molecule type" value="Genomic_DNA"/>
</dbReference>
<evidence type="ECO:0000256" key="6">
    <source>
        <dbReference type="ARBA" id="ARBA00023136"/>
    </source>
</evidence>
<feature type="signal peptide" evidence="10">
    <location>
        <begin position="1"/>
        <end position="19"/>
    </location>
</feature>
<keyword evidence="14" id="KW-1185">Reference proteome</keyword>
<dbReference type="InterPro" id="IPR039426">
    <property type="entry name" value="TonB-dep_rcpt-like"/>
</dbReference>
<feature type="domain" description="TonB-dependent receptor-like beta-barrel" evidence="11">
    <location>
        <begin position="263"/>
        <end position="685"/>
    </location>
</feature>
<dbReference type="RefSeq" id="WP_260997224.1">
    <property type="nucleotide sequence ID" value="NZ_CP054475.1"/>
</dbReference>
<feature type="domain" description="TonB-dependent receptor plug" evidence="12">
    <location>
        <begin position="52"/>
        <end position="155"/>
    </location>
</feature>
<dbReference type="Pfam" id="PF00593">
    <property type="entry name" value="TonB_dep_Rec_b-barrel"/>
    <property type="match status" value="1"/>
</dbReference>
<dbReference type="PANTHER" id="PTHR30069">
    <property type="entry name" value="TONB-DEPENDENT OUTER MEMBRANE RECEPTOR"/>
    <property type="match status" value="1"/>
</dbReference>
<keyword evidence="13" id="KW-0675">Receptor</keyword>
<dbReference type="InterPro" id="IPR037066">
    <property type="entry name" value="Plug_dom_sf"/>
</dbReference>
<keyword evidence="7 8" id="KW-0998">Cell outer membrane</keyword>